<organism evidence="2 3">
    <name type="scientific">Endozoicomonas elysicola</name>
    <dbReference type="NCBI Taxonomy" id="305900"/>
    <lineage>
        <taxon>Bacteria</taxon>
        <taxon>Pseudomonadati</taxon>
        <taxon>Pseudomonadota</taxon>
        <taxon>Gammaproteobacteria</taxon>
        <taxon>Oceanospirillales</taxon>
        <taxon>Endozoicomonadaceae</taxon>
        <taxon>Endozoicomonas</taxon>
    </lineage>
</organism>
<comment type="caution">
    <text evidence="2">The sequence shown here is derived from an EMBL/GenBank/DDBJ whole genome shotgun (WGS) entry which is preliminary data.</text>
</comment>
<feature type="chain" id="PRO_5001758860" evidence="1">
    <location>
        <begin position="20"/>
        <end position="96"/>
    </location>
</feature>
<accession>A0A081KG06</accession>
<reference evidence="2 3" key="1">
    <citation type="submission" date="2014-06" db="EMBL/GenBank/DDBJ databases">
        <title>Whole Genome Sequences of Three Symbiotic Endozoicomonas Bacteria.</title>
        <authorList>
            <person name="Neave M.J."/>
            <person name="Apprill A."/>
            <person name="Voolstra C.R."/>
        </authorList>
    </citation>
    <scope>NUCLEOTIDE SEQUENCE [LARGE SCALE GENOMIC DNA]</scope>
    <source>
        <strain evidence="2 3">DSM 22380</strain>
    </source>
</reference>
<keyword evidence="1" id="KW-0732">Signal</keyword>
<dbReference type="EMBL" id="JOJP01000001">
    <property type="protein sequence ID" value="KEI73082.1"/>
    <property type="molecule type" value="Genomic_DNA"/>
</dbReference>
<keyword evidence="3" id="KW-1185">Reference proteome</keyword>
<dbReference type="AlphaFoldDB" id="A0A081KG06"/>
<dbReference type="Proteomes" id="UP000027997">
    <property type="component" value="Unassembled WGS sequence"/>
</dbReference>
<evidence type="ECO:0000313" key="2">
    <source>
        <dbReference type="EMBL" id="KEI73082.1"/>
    </source>
</evidence>
<name>A0A081KG06_9GAMM</name>
<dbReference type="RefSeq" id="WP_020582269.1">
    <property type="nucleotide sequence ID" value="NZ_JOJP01000001.1"/>
</dbReference>
<gene>
    <name evidence="2" type="ORF">GV64_22325</name>
</gene>
<protein>
    <submittedName>
        <fullName evidence="2">Uncharacterized protein</fullName>
    </submittedName>
</protein>
<feature type="signal peptide" evidence="1">
    <location>
        <begin position="1"/>
        <end position="19"/>
    </location>
</feature>
<sequence length="96" mass="10192">MKVIAVAVAGLLLAGVAQAVDRVEDQQKQGMVCYSMGSVSAVRQASESRFSAQGNMSPNLSVNVAPTFYITSDRDYKACRKMAAEKGAHVIIDPNA</sequence>
<evidence type="ECO:0000313" key="3">
    <source>
        <dbReference type="Proteomes" id="UP000027997"/>
    </source>
</evidence>
<proteinExistence type="predicted"/>
<evidence type="ECO:0000256" key="1">
    <source>
        <dbReference type="SAM" id="SignalP"/>
    </source>
</evidence>